<evidence type="ECO:0000313" key="2">
    <source>
        <dbReference type="EMBL" id="TXC77125.1"/>
    </source>
</evidence>
<dbReference type="RefSeq" id="WP_147015013.1">
    <property type="nucleotide sequence ID" value="NZ_VORB01000008.1"/>
</dbReference>
<evidence type="ECO:0000313" key="3">
    <source>
        <dbReference type="Proteomes" id="UP000321168"/>
    </source>
</evidence>
<keyword evidence="3" id="KW-1185">Reference proteome</keyword>
<keyword evidence="1" id="KW-0812">Transmembrane</keyword>
<dbReference type="AlphaFoldDB" id="A0A5C6V251"/>
<gene>
    <name evidence="2" type="ORF">FRX97_09690</name>
</gene>
<reference evidence="2 3" key="1">
    <citation type="submission" date="2019-08" db="EMBL/GenBank/DDBJ databases">
        <title>Genome of Luteibaculum oceani JCM 18817.</title>
        <authorList>
            <person name="Bowman J.P."/>
        </authorList>
    </citation>
    <scope>NUCLEOTIDE SEQUENCE [LARGE SCALE GENOMIC DNA]</scope>
    <source>
        <strain evidence="2 3">JCM 18817</strain>
    </source>
</reference>
<evidence type="ECO:0000256" key="1">
    <source>
        <dbReference type="SAM" id="Phobius"/>
    </source>
</evidence>
<keyword evidence="2" id="KW-0808">Transferase</keyword>
<dbReference type="InterPro" id="IPR029044">
    <property type="entry name" value="Nucleotide-diphossugar_trans"/>
</dbReference>
<dbReference type="Gene3D" id="3.90.550.10">
    <property type="entry name" value="Spore Coat Polysaccharide Biosynthesis Protein SpsA, Chain A"/>
    <property type="match status" value="1"/>
</dbReference>
<keyword evidence="1" id="KW-1133">Transmembrane helix</keyword>
<dbReference type="OrthoDB" id="1523666at2"/>
<comment type="caution">
    <text evidence="2">The sequence shown here is derived from an EMBL/GenBank/DDBJ whole genome shotgun (WGS) entry which is preliminary data.</text>
</comment>
<name>A0A5C6V251_9FLAO</name>
<organism evidence="2 3">
    <name type="scientific">Luteibaculum oceani</name>
    <dbReference type="NCBI Taxonomy" id="1294296"/>
    <lineage>
        <taxon>Bacteria</taxon>
        <taxon>Pseudomonadati</taxon>
        <taxon>Bacteroidota</taxon>
        <taxon>Flavobacteriia</taxon>
        <taxon>Flavobacteriales</taxon>
        <taxon>Luteibaculaceae</taxon>
        <taxon>Luteibaculum</taxon>
    </lineage>
</organism>
<proteinExistence type="predicted"/>
<protein>
    <submittedName>
        <fullName evidence="2">Glycosyltransferase family 2 protein</fullName>
    </submittedName>
</protein>
<keyword evidence="1" id="KW-0472">Membrane</keyword>
<dbReference type="EMBL" id="VORB01000008">
    <property type="protein sequence ID" value="TXC77125.1"/>
    <property type="molecule type" value="Genomic_DNA"/>
</dbReference>
<feature type="transmembrane region" description="Helical" evidence="1">
    <location>
        <begin position="332"/>
        <end position="354"/>
    </location>
</feature>
<sequence>MELLLIIATSITTLILIWCLACSLYLLLLSLGNSYPRRKKVFKKADKPIKKIHFLIPAYKNDAVLIKSVEKNFNILSKLTLDWEYVVLGDQLENETKSQLKSLGVVLFDVQLENPTKSRAINQWLEKTELEQGSFIFLLDVDNHLVEQNLHDFLLSVDREGADWYQFMRTAANQNSDIASLDAWSEMVNNKWFRTGAQKLGIRPALIGSGMLAPADSFENIHAKIDVTGGFDKWVEHYLIKQRIPLVYLPELQVLDQKTSNIDALQKQRTRWVSAQFETAKSLFAELLKALISLRITDFLKYAQLYLIPRVLHIFLSVALLFSFFLNENLGLLALVNLTALLLAIFWVTPISWFPKIAMAVVKNGSRIIWNYLSMGKDFKKAKEKFLVTDHGNSEDNSN</sequence>
<dbReference type="SUPFAM" id="SSF53448">
    <property type="entry name" value="Nucleotide-diphospho-sugar transferases"/>
    <property type="match status" value="1"/>
</dbReference>
<dbReference type="GO" id="GO:0016740">
    <property type="term" value="F:transferase activity"/>
    <property type="evidence" value="ECO:0007669"/>
    <property type="project" value="UniProtKB-KW"/>
</dbReference>
<feature type="transmembrane region" description="Helical" evidence="1">
    <location>
        <begin position="6"/>
        <end position="31"/>
    </location>
</feature>
<dbReference type="Proteomes" id="UP000321168">
    <property type="component" value="Unassembled WGS sequence"/>
</dbReference>
<accession>A0A5C6V251</accession>
<feature type="transmembrane region" description="Helical" evidence="1">
    <location>
        <begin position="305"/>
        <end position="326"/>
    </location>
</feature>